<proteinExistence type="predicted"/>
<dbReference type="Gene3D" id="1.10.533.10">
    <property type="entry name" value="Death Domain, Fas"/>
    <property type="match status" value="1"/>
</dbReference>
<protein>
    <recommendedName>
        <fullName evidence="1">Death domain-containing protein</fullName>
    </recommendedName>
</protein>
<accession>R7UVT3</accession>
<dbReference type="InterPro" id="IPR011029">
    <property type="entry name" value="DEATH-like_dom_sf"/>
</dbReference>
<name>R7UVT3_CAPTE</name>
<evidence type="ECO:0000313" key="4">
    <source>
        <dbReference type="Proteomes" id="UP000014760"/>
    </source>
</evidence>
<evidence type="ECO:0000259" key="1">
    <source>
        <dbReference type="PROSITE" id="PS50017"/>
    </source>
</evidence>
<reference evidence="4" key="1">
    <citation type="submission" date="2012-12" db="EMBL/GenBank/DDBJ databases">
        <authorList>
            <person name="Hellsten U."/>
            <person name="Grimwood J."/>
            <person name="Chapman J.A."/>
            <person name="Shapiro H."/>
            <person name="Aerts A."/>
            <person name="Otillar R.P."/>
            <person name="Terry A.Y."/>
            <person name="Boore J.L."/>
            <person name="Simakov O."/>
            <person name="Marletaz F."/>
            <person name="Cho S.-J."/>
            <person name="Edsinger-Gonzales E."/>
            <person name="Havlak P."/>
            <person name="Kuo D.-H."/>
            <person name="Larsson T."/>
            <person name="Lv J."/>
            <person name="Arendt D."/>
            <person name="Savage R."/>
            <person name="Osoegawa K."/>
            <person name="de Jong P."/>
            <person name="Lindberg D.R."/>
            <person name="Seaver E.C."/>
            <person name="Weisblat D.A."/>
            <person name="Putnam N.H."/>
            <person name="Grigoriev I.V."/>
            <person name="Rokhsar D.S."/>
        </authorList>
    </citation>
    <scope>NUCLEOTIDE SEQUENCE</scope>
    <source>
        <strain evidence="4">I ESC-2004</strain>
    </source>
</reference>
<dbReference type="EMBL" id="KB297495">
    <property type="protein sequence ID" value="ELU10439.1"/>
    <property type="molecule type" value="Genomic_DNA"/>
</dbReference>
<dbReference type="HOGENOM" id="CLU_627374_0_0_1"/>
<dbReference type="Pfam" id="PF00531">
    <property type="entry name" value="Death"/>
    <property type="match status" value="1"/>
</dbReference>
<sequence length="437" mass="50439">MEQQRIGYKILVDLRRSNSHMGTQELDEQGEAVLGVEKERFEMVDGNREISMGELEKAWCKIKRGKAMDESGVWRISVCGFNGGIKGKGTQRMSSSYMSVGDEEDEQCIHDELSEKIQDLLPDVEITLEELKRIPFRYVMHDARVRMAEFLQPPEGKCWKSLAHAIGIRPEAIQAIGHTYNPQHSGLHAIQIFEEFEKNEGSIGQMLFLLATLDRRDVIHQLIGFIPSLYHVHFQCYIICSNFSILKSLSSQHIGKRPRRKIRLYISYCKNFVQEALNMYSWLEKEKFAIALDDHQSFDPITVQKRFDRVKYVLVCVTPDYYLEILKSSSSASLANPQTPTHLIYRLMLNSFQNSNGCNTRFIPLCCKGASNKHIPPFLIEKNGSPSKIRIFNYPEELNNLLYFLKDPINVVDQHIKKKLEEEEEESGVDRKVKTEK</sequence>
<dbReference type="GO" id="GO:0007165">
    <property type="term" value="P:signal transduction"/>
    <property type="evidence" value="ECO:0007669"/>
    <property type="project" value="InterPro"/>
</dbReference>
<dbReference type="PROSITE" id="PS50017">
    <property type="entry name" value="DEATH_DOMAIN"/>
    <property type="match status" value="1"/>
</dbReference>
<dbReference type="EnsemblMetazoa" id="CapteT209685">
    <property type="protein sequence ID" value="CapteP209685"/>
    <property type="gene ID" value="CapteG209685"/>
</dbReference>
<keyword evidence="4" id="KW-1185">Reference proteome</keyword>
<gene>
    <name evidence="2" type="ORF">CAPTEDRAFT_209685</name>
</gene>
<feature type="domain" description="Death" evidence="1">
    <location>
        <begin position="159"/>
        <end position="226"/>
    </location>
</feature>
<dbReference type="AlphaFoldDB" id="R7UVT3"/>
<dbReference type="EMBL" id="AMQN01006062">
    <property type="status" value="NOT_ANNOTATED_CDS"/>
    <property type="molecule type" value="Genomic_DNA"/>
</dbReference>
<dbReference type="SUPFAM" id="SSF47986">
    <property type="entry name" value="DEATH domain"/>
    <property type="match status" value="1"/>
</dbReference>
<dbReference type="Proteomes" id="UP000014760">
    <property type="component" value="Unassembled WGS sequence"/>
</dbReference>
<organism evidence="2">
    <name type="scientific">Capitella teleta</name>
    <name type="common">Polychaete worm</name>
    <dbReference type="NCBI Taxonomy" id="283909"/>
    <lineage>
        <taxon>Eukaryota</taxon>
        <taxon>Metazoa</taxon>
        <taxon>Spiralia</taxon>
        <taxon>Lophotrochozoa</taxon>
        <taxon>Annelida</taxon>
        <taxon>Polychaeta</taxon>
        <taxon>Sedentaria</taxon>
        <taxon>Scolecida</taxon>
        <taxon>Capitellidae</taxon>
        <taxon>Capitella</taxon>
    </lineage>
</organism>
<evidence type="ECO:0000313" key="2">
    <source>
        <dbReference type="EMBL" id="ELU10439.1"/>
    </source>
</evidence>
<evidence type="ECO:0000313" key="3">
    <source>
        <dbReference type="EnsemblMetazoa" id="CapteP209685"/>
    </source>
</evidence>
<reference evidence="3" key="3">
    <citation type="submission" date="2015-06" db="UniProtKB">
        <authorList>
            <consortium name="EnsemblMetazoa"/>
        </authorList>
    </citation>
    <scope>IDENTIFICATION</scope>
</reference>
<dbReference type="InterPro" id="IPR000488">
    <property type="entry name" value="Death_dom"/>
</dbReference>
<reference evidence="2 4" key="2">
    <citation type="journal article" date="2013" name="Nature">
        <title>Insights into bilaterian evolution from three spiralian genomes.</title>
        <authorList>
            <person name="Simakov O."/>
            <person name="Marletaz F."/>
            <person name="Cho S.J."/>
            <person name="Edsinger-Gonzales E."/>
            <person name="Havlak P."/>
            <person name="Hellsten U."/>
            <person name="Kuo D.H."/>
            <person name="Larsson T."/>
            <person name="Lv J."/>
            <person name="Arendt D."/>
            <person name="Savage R."/>
            <person name="Osoegawa K."/>
            <person name="de Jong P."/>
            <person name="Grimwood J."/>
            <person name="Chapman J.A."/>
            <person name="Shapiro H."/>
            <person name="Aerts A."/>
            <person name="Otillar R.P."/>
            <person name="Terry A.Y."/>
            <person name="Boore J.L."/>
            <person name="Grigoriev I.V."/>
            <person name="Lindberg D.R."/>
            <person name="Seaver E.C."/>
            <person name="Weisblat D.A."/>
            <person name="Putnam N.H."/>
            <person name="Rokhsar D.S."/>
        </authorList>
    </citation>
    <scope>NUCLEOTIDE SEQUENCE</scope>
    <source>
        <strain evidence="2 4">I ESC-2004</strain>
    </source>
</reference>